<feature type="transmembrane region" description="Helical" evidence="5">
    <location>
        <begin position="304"/>
        <end position="322"/>
    </location>
</feature>
<dbReference type="InterPro" id="IPR036513">
    <property type="entry name" value="STAS_dom_sf"/>
</dbReference>
<keyword evidence="8" id="KW-1185">Reference proteome</keyword>
<dbReference type="PANTHER" id="PTHR43310">
    <property type="entry name" value="SULFATE TRANSPORTER YBAR-RELATED"/>
    <property type="match status" value="1"/>
</dbReference>
<dbReference type="Pfam" id="PF01740">
    <property type="entry name" value="STAS"/>
    <property type="match status" value="1"/>
</dbReference>
<evidence type="ECO:0000256" key="3">
    <source>
        <dbReference type="ARBA" id="ARBA00022989"/>
    </source>
</evidence>
<proteinExistence type="predicted"/>
<dbReference type="RefSeq" id="WP_274269307.1">
    <property type="nucleotide sequence ID" value="NZ_CP117880.1"/>
</dbReference>
<evidence type="ECO:0000256" key="4">
    <source>
        <dbReference type="ARBA" id="ARBA00023136"/>
    </source>
</evidence>
<feature type="transmembrane region" description="Helical" evidence="5">
    <location>
        <begin position="120"/>
        <end position="139"/>
    </location>
</feature>
<evidence type="ECO:0000259" key="6">
    <source>
        <dbReference type="PROSITE" id="PS50801"/>
    </source>
</evidence>
<dbReference type="InterPro" id="IPR011547">
    <property type="entry name" value="SLC26A/SulP_dom"/>
</dbReference>
<feature type="transmembrane region" description="Helical" evidence="5">
    <location>
        <begin position="181"/>
        <end position="200"/>
    </location>
</feature>
<dbReference type="Proteomes" id="UP001221558">
    <property type="component" value="Chromosome"/>
</dbReference>
<dbReference type="PROSITE" id="PS50801">
    <property type="entry name" value="STAS"/>
    <property type="match status" value="1"/>
</dbReference>
<evidence type="ECO:0000256" key="5">
    <source>
        <dbReference type="SAM" id="Phobius"/>
    </source>
</evidence>
<feature type="transmembrane region" description="Helical" evidence="5">
    <location>
        <begin position="46"/>
        <end position="62"/>
    </location>
</feature>
<reference evidence="7 8" key="1">
    <citation type="submission" date="2023-02" db="EMBL/GenBank/DDBJ databases">
        <title>Genome sequence of Sphingobacterium sp. KACC 22765.</title>
        <authorList>
            <person name="Kim S."/>
            <person name="Heo J."/>
            <person name="Kwon S.-W."/>
        </authorList>
    </citation>
    <scope>NUCLEOTIDE SEQUENCE [LARGE SCALE GENOMIC DNA]</scope>
    <source>
        <strain evidence="7 8">KACC 22765</strain>
    </source>
</reference>
<comment type="subcellular location">
    <subcellularLocation>
        <location evidence="1">Membrane</location>
        <topology evidence="1">Multi-pass membrane protein</topology>
    </subcellularLocation>
</comment>
<sequence length="503" mass="54390">MRNFALFDFRQKVNYKNELLAGLTVAMTMIPESLSFAIFAGLSPLTGLYAAFIMGLVTAILGGRPGMVSGGAGATVVVLVALIHTHGVEYLFATVALAGGIQLLVGIFRLGKFVRLIPEPVMYGFLNGLAVIIFMSQLAQFKTMQNGQLVWLEGYALYSMLALVLLTVAIVYGVPKFTKAIPASLVAIIIVFAVVYIFGIDTKTVANIAHLKGSFPPFHIPQLPVNLETLRIIFPYALIMASVGLIESLLTLTIVDEVTDSRGNANRECIAQGVANVANGFFSGMGGCAMIAQTFVNLNAGSRARLSGIIGALTILGVILFASRLIEQIPMAALVGVMMVVAISTFKWSTFNIWNKMPKSDVFICVLVAAITIVLHNLALAVLVGVVIAALVFAWDNAKMIRARKAISADGVKYYYIHGPLFFGSASTFAQKFDFSRDPDAVVIDFSASRIVDMSALEAIKKVQDRYRALGKQITLTQVNDDGRRLIENAKGLLQVRYLDDEQ</sequence>
<dbReference type="Pfam" id="PF00916">
    <property type="entry name" value="Sulfate_transp"/>
    <property type="match status" value="1"/>
</dbReference>
<evidence type="ECO:0000313" key="7">
    <source>
        <dbReference type="EMBL" id="WDF70603.1"/>
    </source>
</evidence>
<evidence type="ECO:0000256" key="2">
    <source>
        <dbReference type="ARBA" id="ARBA00022692"/>
    </source>
</evidence>
<feature type="transmembrane region" description="Helical" evidence="5">
    <location>
        <begin position="90"/>
        <end position="108"/>
    </location>
</feature>
<dbReference type="InterPro" id="IPR002645">
    <property type="entry name" value="STAS_dom"/>
</dbReference>
<feature type="transmembrane region" description="Helical" evidence="5">
    <location>
        <begin position="276"/>
        <end position="298"/>
    </location>
</feature>
<keyword evidence="2 5" id="KW-0812">Transmembrane</keyword>
<dbReference type="CDD" id="cd07042">
    <property type="entry name" value="STAS_SulP_like_sulfate_transporter"/>
    <property type="match status" value="1"/>
</dbReference>
<protein>
    <submittedName>
        <fullName evidence="7">SulP family inorganic anion transporter</fullName>
    </submittedName>
</protein>
<evidence type="ECO:0000313" key="8">
    <source>
        <dbReference type="Proteomes" id="UP001221558"/>
    </source>
</evidence>
<dbReference type="Gene3D" id="3.30.750.24">
    <property type="entry name" value="STAS domain"/>
    <property type="match status" value="1"/>
</dbReference>
<keyword evidence="3 5" id="KW-1133">Transmembrane helix</keyword>
<dbReference type="SUPFAM" id="SSF52091">
    <property type="entry name" value="SpoIIaa-like"/>
    <property type="match status" value="1"/>
</dbReference>
<evidence type="ECO:0000256" key="1">
    <source>
        <dbReference type="ARBA" id="ARBA00004141"/>
    </source>
</evidence>
<feature type="transmembrane region" description="Helical" evidence="5">
    <location>
        <begin position="329"/>
        <end position="350"/>
    </location>
</feature>
<accession>A0ABY7WQ89</accession>
<dbReference type="InterPro" id="IPR052706">
    <property type="entry name" value="Membrane-Transporter-like"/>
</dbReference>
<gene>
    <name evidence="7" type="ORF">PQ465_09560</name>
</gene>
<dbReference type="EMBL" id="CP117880">
    <property type="protein sequence ID" value="WDF70603.1"/>
    <property type="molecule type" value="Genomic_DNA"/>
</dbReference>
<feature type="transmembrane region" description="Helical" evidence="5">
    <location>
        <begin position="20"/>
        <end position="40"/>
    </location>
</feature>
<feature type="transmembrane region" description="Helical" evidence="5">
    <location>
        <begin position="362"/>
        <end position="395"/>
    </location>
</feature>
<feature type="transmembrane region" description="Helical" evidence="5">
    <location>
        <begin position="233"/>
        <end position="255"/>
    </location>
</feature>
<feature type="transmembrane region" description="Helical" evidence="5">
    <location>
        <begin position="67"/>
        <end position="84"/>
    </location>
</feature>
<organism evidence="7 8">
    <name type="scientific">Sphingobacterium oryzagri</name>
    <dbReference type="NCBI Taxonomy" id="3025669"/>
    <lineage>
        <taxon>Bacteria</taxon>
        <taxon>Pseudomonadati</taxon>
        <taxon>Bacteroidota</taxon>
        <taxon>Sphingobacteriia</taxon>
        <taxon>Sphingobacteriales</taxon>
        <taxon>Sphingobacteriaceae</taxon>
        <taxon>Sphingobacterium</taxon>
    </lineage>
</organism>
<name>A0ABY7WQ89_9SPHI</name>
<keyword evidence="4 5" id="KW-0472">Membrane</keyword>
<feature type="transmembrane region" description="Helical" evidence="5">
    <location>
        <begin position="155"/>
        <end position="174"/>
    </location>
</feature>
<feature type="domain" description="STAS" evidence="6">
    <location>
        <begin position="402"/>
        <end position="488"/>
    </location>
</feature>
<dbReference type="PANTHER" id="PTHR43310:SF1">
    <property type="entry name" value="SULFATE TRANSPORTER YBAR-RELATED"/>
    <property type="match status" value="1"/>
</dbReference>